<comment type="caution">
    <text evidence="5">The sequence shown here is derived from an EMBL/GenBank/DDBJ whole genome shotgun (WGS) entry which is preliminary data.</text>
</comment>
<feature type="region of interest" description="Disordered" evidence="3">
    <location>
        <begin position="33"/>
        <end position="52"/>
    </location>
</feature>
<feature type="region of interest" description="Disordered" evidence="3">
    <location>
        <begin position="828"/>
        <end position="850"/>
    </location>
</feature>
<feature type="signal peptide" evidence="4">
    <location>
        <begin position="1"/>
        <end position="18"/>
    </location>
</feature>
<reference evidence="5 6" key="1">
    <citation type="journal article" date="2021" name="Cell">
        <title>Tracing the genetic footprints of vertebrate landing in non-teleost ray-finned fishes.</title>
        <authorList>
            <person name="Bi X."/>
            <person name="Wang K."/>
            <person name="Yang L."/>
            <person name="Pan H."/>
            <person name="Jiang H."/>
            <person name="Wei Q."/>
            <person name="Fang M."/>
            <person name="Yu H."/>
            <person name="Zhu C."/>
            <person name="Cai Y."/>
            <person name="He Y."/>
            <person name="Gan X."/>
            <person name="Zeng H."/>
            <person name="Yu D."/>
            <person name="Zhu Y."/>
            <person name="Jiang H."/>
            <person name="Qiu Q."/>
            <person name="Yang H."/>
            <person name="Zhang Y.E."/>
            <person name="Wang W."/>
            <person name="Zhu M."/>
            <person name="He S."/>
            <person name="Zhang G."/>
        </authorList>
    </citation>
    <scope>NUCLEOTIDE SEQUENCE [LARGE SCALE GENOMIC DNA]</scope>
    <source>
        <strain evidence="5">Bchr_013</strain>
    </source>
</reference>
<dbReference type="AlphaFoldDB" id="A0A8X8BRQ7"/>
<feature type="non-terminal residue" evidence="5">
    <location>
        <position position="999"/>
    </location>
</feature>
<dbReference type="Proteomes" id="UP000886611">
    <property type="component" value="Unassembled WGS sequence"/>
</dbReference>
<dbReference type="PANTHER" id="PTHR23052:SF1">
    <property type="entry name" value="AXONEMAL DYNEIN LIGHT CHAIN DOMAIN-CONTAINING PROTEIN 1"/>
    <property type="match status" value="1"/>
</dbReference>
<name>A0A8X8BRQ7_POLSE</name>
<evidence type="ECO:0000256" key="3">
    <source>
        <dbReference type="SAM" id="MobiDB-lite"/>
    </source>
</evidence>
<evidence type="ECO:0000256" key="4">
    <source>
        <dbReference type="SAM" id="SignalP"/>
    </source>
</evidence>
<feature type="coiled-coil region" evidence="2">
    <location>
        <begin position="890"/>
        <end position="924"/>
    </location>
</feature>
<keyword evidence="4" id="KW-0732">Signal</keyword>
<dbReference type="InterPro" id="IPR019347">
    <property type="entry name" value="Axonemal_dynein_light_chain"/>
</dbReference>
<proteinExistence type="predicted"/>
<evidence type="ECO:0000256" key="2">
    <source>
        <dbReference type="SAM" id="Coils"/>
    </source>
</evidence>
<feature type="coiled-coil region" evidence="2">
    <location>
        <begin position="315"/>
        <end position="370"/>
    </location>
</feature>
<sequence length="999" mass="113554">MFTLKGSLFLFLQPWAHIFPVSHRPNTVQAQINPHKPLSCSTTPPRQPRPLPPDSGLEWRWLALFIPHPEEFQLVDHLVLIALPGGAENSSSQAAESIQLLLVATRAPNQAVEDSISHGALRVVGESTSAMEAATKRPGGDHLELHNEHASLQGDTIPDEILNALTSAVGQSSPPKYPKGARPNTDIKEPSLPESLIPEDYHVVENKGVLGLKYYEEKPSGRLEAIQLMKTMDAMLSKAGVDESLTEVKGPTEMHNLLDLIKTEQNIYNIIFHELIRQVSVECAERGELLAKLRSVPLVCFSELTQVRQHDLRVSREVEQAHEEMAVALKEAKRNADLVAEYHELYELQRRRLEAQVSRLTEERDLWSRVTYSLALKVIDKNKLHLARKLNLSDISWTRISSHFAVLLASSDTEDLNKVIQLVDKWKDLIYQCNRELEQAWDSGREKIKLIEAGITKWHAHFNESNSAMEQQGYQRGPEFLLLQDLKQWEEMLTVESTRYGGEELLSNQENVKTMTQLQQEWNEILLTILGRHPNVEQENTSVRETMKEITRIVQDLHQQLGIQITGENGACRFLVSLINDIESWTARRANTSGVTRIPLYSDCTKLFECVSEWLRLWKETLQVPKSLQHDKDQLKPNVHGSIAPLEVFPRLQDFLSAFSYFVECDNSRLSEEVNTLHSRLTQWMVDLLLYVVPDRGDLLPSSDDIEREQAWLKLKDESQTLAHGLNFFSEFLTCSCKGIIENVVQERRAKNEENPEQELHELEKIQNECNDWKETCQILLVQIKDSPATLSEAESMVTESKADLPPSQPTVAAELDIKSEETEKSFEEVGESTDHEAIKEASCSKESKQEEDVMDFNAKALKFIAHDSTIQEKLLKEDLIPVTEVQTCVMKEKLIFRKAEERAQNAEQQIVDINERLHVAHEKIHDLELQLKSKGSKDNAGQSSPILRLHVSDTFGYAYKANCYSETMKSQVHKRVNPHATGEQGTLSELTGWQCQLG</sequence>
<dbReference type="GO" id="GO:0005737">
    <property type="term" value="C:cytoplasm"/>
    <property type="evidence" value="ECO:0007669"/>
    <property type="project" value="UniProtKB-ARBA"/>
</dbReference>
<dbReference type="Pfam" id="PF10211">
    <property type="entry name" value="Ax_dynein_light"/>
    <property type="match status" value="1"/>
</dbReference>
<feature type="chain" id="PRO_5036484336" evidence="4">
    <location>
        <begin position="19"/>
        <end position="999"/>
    </location>
</feature>
<feature type="region of interest" description="Disordered" evidence="3">
    <location>
        <begin position="169"/>
        <end position="193"/>
    </location>
</feature>
<evidence type="ECO:0000313" key="5">
    <source>
        <dbReference type="EMBL" id="KAG2464534.1"/>
    </source>
</evidence>
<keyword evidence="6" id="KW-1185">Reference proteome</keyword>
<accession>A0A8X8BRQ7</accession>
<keyword evidence="1 2" id="KW-0175">Coiled coil</keyword>
<protein>
    <submittedName>
        <fullName evidence="5">AXDN1 protein</fullName>
    </submittedName>
</protein>
<evidence type="ECO:0000256" key="1">
    <source>
        <dbReference type="ARBA" id="ARBA00023054"/>
    </source>
</evidence>
<organism evidence="5 6">
    <name type="scientific">Polypterus senegalus</name>
    <name type="common">Senegal bichir</name>
    <dbReference type="NCBI Taxonomy" id="55291"/>
    <lineage>
        <taxon>Eukaryota</taxon>
        <taxon>Metazoa</taxon>
        <taxon>Chordata</taxon>
        <taxon>Craniata</taxon>
        <taxon>Vertebrata</taxon>
        <taxon>Euteleostomi</taxon>
        <taxon>Actinopterygii</taxon>
        <taxon>Polypteriformes</taxon>
        <taxon>Polypteridae</taxon>
        <taxon>Polypterus</taxon>
    </lineage>
</organism>
<dbReference type="EMBL" id="JAATIS010003638">
    <property type="protein sequence ID" value="KAG2464534.1"/>
    <property type="molecule type" value="Genomic_DNA"/>
</dbReference>
<feature type="non-terminal residue" evidence="5">
    <location>
        <position position="1"/>
    </location>
</feature>
<dbReference type="InterPro" id="IPR052845">
    <property type="entry name" value="Axonemal_dynein_LC_domain"/>
</dbReference>
<gene>
    <name evidence="5" type="primary">Axdnd1</name>
    <name evidence="5" type="ORF">GTO96_0003809</name>
</gene>
<dbReference type="PANTHER" id="PTHR23052">
    <property type="entry name" value="AXONEMAL DYNEIN LIGHT CHAIN DOMAIN-CONTAINING PROTEIN 1"/>
    <property type="match status" value="1"/>
</dbReference>
<evidence type="ECO:0000313" key="6">
    <source>
        <dbReference type="Proteomes" id="UP000886611"/>
    </source>
</evidence>